<dbReference type="RefSeq" id="WP_104248537.1">
    <property type="nucleotide sequence ID" value="NZ_PSUD01000002.1"/>
</dbReference>
<organism evidence="1 2">
    <name type="scientific">Rathayibacter rathayi</name>
    <name type="common">Corynebacterium rathayi</name>
    <dbReference type="NCBI Taxonomy" id="33887"/>
    <lineage>
        <taxon>Bacteria</taxon>
        <taxon>Bacillati</taxon>
        <taxon>Actinomycetota</taxon>
        <taxon>Actinomycetes</taxon>
        <taxon>Micrococcales</taxon>
        <taxon>Microbacteriaceae</taxon>
        <taxon>Rathayibacter</taxon>
    </lineage>
</organism>
<comment type="caution">
    <text evidence="1">The sequence shown here is derived from an EMBL/GenBank/DDBJ whole genome shotgun (WGS) entry which is preliminary data.</text>
</comment>
<protein>
    <submittedName>
        <fullName evidence="1">Uncharacterized protein</fullName>
    </submittedName>
</protein>
<keyword evidence="2" id="KW-1185">Reference proteome</keyword>
<evidence type="ECO:0000313" key="2">
    <source>
        <dbReference type="Proteomes" id="UP000239698"/>
    </source>
</evidence>
<sequence length="67" mass="7172">MNTAAPATAVDLISLRGSWRQTEKFAESVPELGVKQRWAAAAAAARTALLEHLNARPSDRTDDGPRG</sequence>
<dbReference type="Proteomes" id="UP000239698">
    <property type="component" value="Unassembled WGS sequence"/>
</dbReference>
<name>A0ABX5AGJ2_RATRA</name>
<gene>
    <name evidence="1" type="ORF">C5C40_02785</name>
</gene>
<evidence type="ECO:0000313" key="1">
    <source>
        <dbReference type="EMBL" id="PPH79277.1"/>
    </source>
</evidence>
<accession>A0ABX5AGJ2</accession>
<reference evidence="1 2" key="1">
    <citation type="submission" date="2018-02" db="EMBL/GenBank/DDBJ databases">
        <title>Bacteriophage NCPPB3778 and a type I-E CRISPR drive the evolution of the US Biological Select Agent, Rathayibacter toxicus.</title>
        <authorList>
            <person name="Davis E.W.II."/>
            <person name="Tabima J.F."/>
            <person name="Weisberg A.J."/>
            <person name="Lopes L.D."/>
            <person name="Wiseman M.S."/>
            <person name="Wiseman M.S."/>
            <person name="Pupko T."/>
            <person name="Belcher M.S."/>
            <person name="Sechler A.J."/>
            <person name="Tancos M.A."/>
            <person name="Schroeder B.K."/>
            <person name="Murray T.D."/>
            <person name="Luster D.G."/>
            <person name="Schneider W.L."/>
            <person name="Rogers E."/>
            <person name="Andreote F.D."/>
            <person name="Grunwald N.J."/>
            <person name="Putnam M.L."/>
            <person name="Chang J.H."/>
        </authorList>
    </citation>
    <scope>NUCLEOTIDE SEQUENCE [LARGE SCALE GENOMIC DNA]</scope>
    <source>
        <strain evidence="1 2">AY1D6</strain>
    </source>
</reference>
<proteinExistence type="predicted"/>
<dbReference type="EMBL" id="PSVT01000003">
    <property type="protein sequence ID" value="PPH79277.1"/>
    <property type="molecule type" value="Genomic_DNA"/>
</dbReference>